<dbReference type="Proteomes" id="UP000076858">
    <property type="component" value="Unassembled WGS sequence"/>
</dbReference>
<accession>A0A164FRD4</accession>
<evidence type="ECO:0000313" key="1">
    <source>
        <dbReference type="EMBL" id="KZR98072.1"/>
    </source>
</evidence>
<reference evidence="1 2" key="1">
    <citation type="submission" date="2016-03" db="EMBL/GenBank/DDBJ databases">
        <title>EvidentialGene: Evidence-directed Construction of Genes on Genomes.</title>
        <authorList>
            <person name="Gilbert D.G."/>
            <person name="Choi J.-H."/>
            <person name="Mockaitis K."/>
            <person name="Colbourne J."/>
            <person name="Pfrender M."/>
        </authorList>
    </citation>
    <scope>NUCLEOTIDE SEQUENCE [LARGE SCALE GENOMIC DNA]</scope>
    <source>
        <strain evidence="1 2">Xinb3</strain>
        <tissue evidence="1">Complete organism</tissue>
    </source>
</reference>
<organism evidence="1 2">
    <name type="scientific">Daphnia magna</name>
    <dbReference type="NCBI Taxonomy" id="35525"/>
    <lineage>
        <taxon>Eukaryota</taxon>
        <taxon>Metazoa</taxon>
        <taxon>Ecdysozoa</taxon>
        <taxon>Arthropoda</taxon>
        <taxon>Crustacea</taxon>
        <taxon>Branchiopoda</taxon>
        <taxon>Diplostraca</taxon>
        <taxon>Cladocera</taxon>
        <taxon>Anomopoda</taxon>
        <taxon>Daphniidae</taxon>
        <taxon>Daphnia</taxon>
    </lineage>
</organism>
<dbReference type="EMBL" id="LRGB01018544">
    <property type="protein sequence ID" value="KZR98072.1"/>
    <property type="molecule type" value="Genomic_DNA"/>
</dbReference>
<keyword evidence="2" id="KW-1185">Reference proteome</keyword>
<sequence>MQKGTVSKDCWNTVKAAGENKMNAVNGDVKKTKIMWLFEGCKWERSLKGGEKQSRELLGIHCNVGCLRETKGNGLLIWSGRSSKVLECSQGSCEQHNELVAV</sequence>
<dbReference type="AlphaFoldDB" id="A0A164FRD4"/>
<gene>
    <name evidence="1" type="ORF">APZ42_006690</name>
</gene>
<comment type="caution">
    <text evidence="1">The sequence shown here is derived from an EMBL/GenBank/DDBJ whole genome shotgun (WGS) entry which is preliminary data.</text>
</comment>
<protein>
    <submittedName>
        <fullName evidence="1">Uncharacterized protein</fullName>
    </submittedName>
</protein>
<name>A0A164FRD4_9CRUS</name>
<proteinExistence type="predicted"/>
<evidence type="ECO:0000313" key="2">
    <source>
        <dbReference type="Proteomes" id="UP000076858"/>
    </source>
</evidence>